<sequence length="224" mass="24877">IEIATKNATDIQVLKAATPQGREEKVHTIQEVKPKKTNQNKQRGSGSHGNHSGNNQGKIPALSKFTSVLSTYTGEKIRVLGAMNVHARYDSQSATVPILVVEGCGAKLLGRNWLKVFKLKWADICHIKSSQFHETLVDKYAEVFQEGLGTVRKMFGKIHVDPNAQPKFFKPRQVPYAMKAKVNLELDRLLCDGIIEPVEFSDWATPIVPVLKGNGNVRICGDYL</sequence>
<feature type="compositionally biased region" description="Basic and acidic residues" evidence="1">
    <location>
        <begin position="21"/>
        <end position="34"/>
    </location>
</feature>
<reference evidence="3" key="1">
    <citation type="submission" date="2025-08" db="UniProtKB">
        <authorList>
            <consortium name="RefSeq"/>
        </authorList>
    </citation>
    <scope>IDENTIFICATION</scope>
    <source>
        <tissue evidence="3">Testes</tissue>
    </source>
</reference>
<dbReference type="GeneID" id="100367828"/>
<proteinExistence type="predicted"/>
<dbReference type="SUPFAM" id="SSF56672">
    <property type="entry name" value="DNA/RNA polymerases"/>
    <property type="match status" value="1"/>
</dbReference>
<organism evidence="2 3">
    <name type="scientific">Saccoglossus kowalevskii</name>
    <name type="common">Acorn worm</name>
    <dbReference type="NCBI Taxonomy" id="10224"/>
    <lineage>
        <taxon>Eukaryota</taxon>
        <taxon>Metazoa</taxon>
        <taxon>Hemichordata</taxon>
        <taxon>Enteropneusta</taxon>
        <taxon>Harrimaniidae</taxon>
        <taxon>Saccoglossus</taxon>
    </lineage>
</organism>
<evidence type="ECO:0000313" key="3">
    <source>
        <dbReference type="RefSeq" id="XP_006817650.1"/>
    </source>
</evidence>
<dbReference type="InterPro" id="IPR050951">
    <property type="entry name" value="Retrovirus_Pol_polyprotein"/>
</dbReference>
<name>A0ABM0MCA9_SACKO</name>
<protein>
    <submittedName>
        <fullName evidence="3">Uncharacterized protein K02A2.6-like</fullName>
    </submittedName>
</protein>
<dbReference type="InterPro" id="IPR043502">
    <property type="entry name" value="DNA/RNA_pol_sf"/>
</dbReference>
<dbReference type="RefSeq" id="XP_006817650.1">
    <property type="nucleotide sequence ID" value="XM_006817587.1"/>
</dbReference>
<feature type="non-terminal residue" evidence="3">
    <location>
        <position position="1"/>
    </location>
</feature>
<evidence type="ECO:0000313" key="2">
    <source>
        <dbReference type="Proteomes" id="UP000694865"/>
    </source>
</evidence>
<dbReference type="PANTHER" id="PTHR37984:SF13">
    <property type="entry name" value="RIBONUCLEASE H"/>
    <property type="match status" value="1"/>
</dbReference>
<feature type="compositionally biased region" description="Low complexity" evidence="1">
    <location>
        <begin position="44"/>
        <end position="55"/>
    </location>
</feature>
<gene>
    <name evidence="3" type="primary">LOC100367828</name>
</gene>
<dbReference type="Gene3D" id="3.10.10.10">
    <property type="entry name" value="HIV Type 1 Reverse Transcriptase, subunit A, domain 1"/>
    <property type="match status" value="1"/>
</dbReference>
<accession>A0ABM0MCA9</accession>
<dbReference type="PANTHER" id="PTHR37984">
    <property type="entry name" value="PROTEIN CBG26694"/>
    <property type="match status" value="1"/>
</dbReference>
<feature type="region of interest" description="Disordered" evidence="1">
    <location>
        <begin position="16"/>
        <end position="57"/>
    </location>
</feature>
<evidence type="ECO:0000256" key="1">
    <source>
        <dbReference type="SAM" id="MobiDB-lite"/>
    </source>
</evidence>
<dbReference type="Proteomes" id="UP000694865">
    <property type="component" value="Unplaced"/>
</dbReference>
<keyword evidence="2" id="KW-1185">Reference proteome</keyword>